<evidence type="ECO:0000313" key="1">
    <source>
        <dbReference type="EMBL" id="EMI54912.1"/>
    </source>
</evidence>
<organism evidence="1 2">
    <name type="scientific">Rhodopirellula sallentina SM41</name>
    <dbReference type="NCBI Taxonomy" id="1263870"/>
    <lineage>
        <taxon>Bacteria</taxon>
        <taxon>Pseudomonadati</taxon>
        <taxon>Planctomycetota</taxon>
        <taxon>Planctomycetia</taxon>
        <taxon>Pirellulales</taxon>
        <taxon>Pirellulaceae</taxon>
        <taxon>Rhodopirellula</taxon>
    </lineage>
</organism>
<dbReference type="AlphaFoldDB" id="M5U0B5"/>
<name>M5U0B5_9BACT</name>
<dbReference type="EMBL" id="ANOH01000250">
    <property type="protein sequence ID" value="EMI54912.1"/>
    <property type="molecule type" value="Genomic_DNA"/>
</dbReference>
<protein>
    <submittedName>
        <fullName evidence="1">Uncharacterized protein</fullName>
    </submittedName>
</protein>
<dbReference type="Proteomes" id="UP000011885">
    <property type="component" value="Unassembled WGS sequence"/>
</dbReference>
<reference evidence="1 2" key="1">
    <citation type="journal article" date="2013" name="Mar. Genomics">
        <title>Expression of sulfatases in Rhodopirellula baltica and the diversity of sulfatases in the genus Rhodopirellula.</title>
        <authorList>
            <person name="Wegner C.E."/>
            <person name="Richter-Heitmann T."/>
            <person name="Klindworth A."/>
            <person name="Klockow C."/>
            <person name="Richter M."/>
            <person name="Achstetter T."/>
            <person name="Glockner F.O."/>
            <person name="Harder J."/>
        </authorList>
    </citation>
    <scope>NUCLEOTIDE SEQUENCE [LARGE SCALE GENOMIC DNA]</scope>
    <source>
        <strain evidence="1 2">SM41</strain>
    </source>
</reference>
<evidence type="ECO:0000313" key="2">
    <source>
        <dbReference type="Proteomes" id="UP000011885"/>
    </source>
</evidence>
<sequence>MFKRNRSIREAIEFSQPFVPFAGPCTVYVRSKLCESSGKLLVDLRRLKLGAKFHGLDA</sequence>
<accession>M5U0B5</accession>
<comment type="caution">
    <text evidence="1">The sequence shown here is derived from an EMBL/GenBank/DDBJ whole genome shotgun (WGS) entry which is preliminary data.</text>
</comment>
<gene>
    <name evidence="1" type="ORF">RSSM_03648</name>
</gene>
<proteinExistence type="predicted"/>
<keyword evidence="2" id="KW-1185">Reference proteome</keyword>